<evidence type="ECO:0008006" key="4">
    <source>
        <dbReference type="Google" id="ProtNLM"/>
    </source>
</evidence>
<dbReference type="AlphaFoldDB" id="A0A2K1ILR3"/>
<reference evidence="2" key="3">
    <citation type="submission" date="2020-12" db="UniProtKB">
        <authorList>
            <consortium name="EnsemblPlants"/>
        </authorList>
    </citation>
    <scope>IDENTIFICATION</scope>
</reference>
<dbReference type="EMBL" id="ABEU02000022">
    <property type="protein sequence ID" value="PNR30217.1"/>
    <property type="molecule type" value="Genomic_DNA"/>
</dbReference>
<evidence type="ECO:0000313" key="1">
    <source>
        <dbReference type="EMBL" id="PNR30217.1"/>
    </source>
</evidence>
<reference evidence="1 3" key="1">
    <citation type="journal article" date="2008" name="Science">
        <title>The Physcomitrella genome reveals evolutionary insights into the conquest of land by plants.</title>
        <authorList>
            <person name="Rensing S."/>
            <person name="Lang D."/>
            <person name="Zimmer A."/>
            <person name="Terry A."/>
            <person name="Salamov A."/>
            <person name="Shapiro H."/>
            <person name="Nishiyama T."/>
            <person name="Perroud P.-F."/>
            <person name="Lindquist E."/>
            <person name="Kamisugi Y."/>
            <person name="Tanahashi T."/>
            <person name="Sakakibara K."/>
            <person name="Fujita T."/>
            <person name="Oishi K."/>
            <person name="Shin-I T."/>
            <person name="Kuroki Y."/>
            <person name="Toyoda A."/>
            <person name="Suzuki Y."/>
            <person name="Hashimoto A."/>
            <person name="Yamaguchi K."/>
            <person name="Sugano A."/>
            <person name="Kohara Y."/>
            <person name="Fujiyama A."/>
            <person name="Anterola A."/>
            <person name="Aoki S."/>
            <person name="Ashton N."/>
            <person name="Barbazuk W.B."/>
            <person name="Barker E."/>
            <person name="Bennetzen J."/>
            <person name="Bezanilla M."/>
            <person name="Blankenship R."/>
            <person name="Cho S.H."/>
            <person name="Dutcher S."/>
            <person name="Estelle M."/>
            <person name="Fawcett J.A."/>
            <person name="Gundlach H."/>
            <person name="Hanada K."/>
            <person name="Heyl A."/>
            <person name="Hicks K.A."/>
            <person name="Hugh J."/>
            <person name="Lohr M."/>
            <person name="Mayer K."/>
            <person name="Melkozernov A."/>
            <person name="Murata T."/>
            <person name="Nelson D."/>
            <person name="Pils B."/>
            <person name="Prigge M."/>
            <person name="Reiss B."/>
            <person name="Renner T."/>
            <person name="Rombauts S."/>
            <person name="Rushton P."/>
            <person name="Sanderfoot A."/>
            <person name="Schween G."/>
            <person name="Shiu S.-H."/>
            <person name="Stueber K."/>
            <person name="Theodoulou F.L."/>
            <person name="Tu H."/>
            <person name="Van de Peer Y."/>
            <person name="Verrier P.J."/>
            <person name="Waters E."/>
            <person name="Wood A."/>
            <person name="Yang L."/>
            <person name="Cove D."/>
            <person name="Cuming A."/>
            <person name="Hasebe M."/>
            <person name="Lucas S."/>
            <person name="Mishler D.B."/>
            <person name="Reski R."/>
            <person name="Grigoriev I."/>
            <person name="Quatrano R.S."/>
            <person name="Boore J.L."/>
        </authorList>
    </citation>
    <scope>NUCLEOTIDE SEQUENCE [LARGE SCALE GENOMIC DNA]</scope>
    <source>
        <strain evidence="2 3">cv. Gransden 2004</strain>
    </source>
</reference>
<evidence type="ECO:0000313" key="2">
    <source>
        <dbReference type="EnsemblPlants" id="PAC:32903147.CDS.1"/>
    </source>
</evidence>
<dbReference type="EnsemblPlants" id="Pp3c22_580V3.1">
    <property type="protein sequence ID" value="PAC:32903147.CDS.1"/>
    <property type="gene ID" value="Pp3c22_580"/>
</dbReference>
<reference evidence="1 3" key="2">
    <citation type="journal article" date="2018" name="Plant J.">
        <title>The Physcomitrella patens chromosome-scale assembly reveals moss genome structure and evolution.</title>
        <authorList>
            <person name="Lang D."/>
            <person name="Ullrich K.K."/>
            <person name="Murat F."/>
            <person name="Fuchs J."/>
            <person name="Jenkins J."/>
            <person name="Haas F.B."/>
            <person name="Piednoel M."/>
            <person name="Gundlach H."/>
            <person name="Van Bel M."/>
            <person name="Meyberg R."/>
            <person name="Vives C."/>
            <person name="Morata J."/>
            <person name="Symeonidi A."/>
            <person name="Hiss M."/>
            <person name="Muchero W."/>
            <person name="Kamisugi Y."/>
            <person name="Saleh O."/>
            <person name="Blanc G."/>
            <person name="Decker E.L."/>
            <person name="van Gessel N."/>
            <person name="Grimwood J."/>
            <person name="Hayes R.D."/>
            <person name="Graham S.W."/>
            <person name="Gunter L.E."/>
            <person name="McDaniel S.F."/>
            <person name="Hoernstein S.N.W."/>
            <person name="Larsson A."/>
            <person name="Li F.W."/>
            <person name="Perroud P.F."/>
            <person name="Phillips J."/>
            <person name="Ranjan P."/>
            <person name="Rokshar D.S."/>
            <person name="Rothfels C.J."/>
            <person name="Schneider L."/>
            <person name="Shu S."/>
            <person name="Stevenson D.W."/>
            <person name="Thummler F."/>
            <person name="Tillich M."/>
            <person name="Villarreal Aguilar J.C."/>
            <person name="Widiez T."/>
            <person name="Wong G.K."/>
            <person name="Wymore A."/>
            <person name="Zhang Y."/>
            <person name="Zimmer A.D."/>
            <person name="Quatrano R.S."/>
            <person name="Mayer K.F.X."/>
            <person name="Goodstein D."/>
            <person name="Casacuberta J.M."/>
            <person name="Vandepoele K."/>
            <person name="Reski R."/>
            <person name="Cuming A.C."/>
            <person name="Tuskan G.A."/>
            <person name="Maumus F."/>
            <person name="Salse J."/>
            <person name="Schmutz J."/>
            <person name="Rensing S.A."/>
        </authorList>
    </citation>
    <scope>NUCLEOTIDE SEQUENCE [LARGE SCALE GENOMIC DNA]</scope>
    <source>
        <strain evidence="2 3">cv. Gransden 2004</strain>
    </source>
</reference>
<name>A0A2K1ILR3_PHYPA</name>
<dbReference type="EnsemblPlants" id="Pp3c22_580V3.2">
    <property type="protein sequence ID" value="PAC:32903148.CDS.1"/>
    <property type="gene ID" value="Pp3c22_580"/>
</dbReference>
<sequence length="65" mass="7322">MRFLGLAVTWEALVPLMATTFVACFVSQHIAKLSDTRNAQFLRLQWLAMEVHQGPKKVGERVHAA</sequence>
<dbReference type="InParanoid" id="A0A2K1ILR3"/>
<keyword evidence="3" id="KW-1185">Reference proteome</keyword>
<evidence type="ECO:0000313" key="3">
    <source>
        <dbReference type="Proteomes" id="UP000006727"/>
    </source>
</evidence>
<protein>
    <recommendedName>
        <fullName evidence="4">NADH dehydrogenase [ubiquinone] 1 alpha subcomplex subunit 1</fullName>
    </recommendedName>
</protein>
<dbReference type="Gramene" id="Pp3c22_580V3.1">
    <property type="protein sequence ID" value="PAC:32903147.CDS.1"/>
    <property type="gene ID" value="Pp3c22_580"/>
</dbReference>
<dbReference type="Proteomes" id="UP000006727">
    <property type="component" value="Chromosome 22"/>
</dbReference>
<gene>
    <name evidence="1" type="ORF">PHYPA_026533</name>
</gene>
<proteinExistence type="predicted"/>
<organism evidence="1">
    <name type="scientific">Physcomitrium patens</name>
    <name type="common">Spreading-leaved earth moss</name>
    <name type="synonym">Physcomitrella patens</name>
    <dbReference type="NCBI Taxonomy" id="3218"/>
    <lineage>
        <taxon>Eukaryota</taxon>
        <taxon>Viridiplantae</taxon>
        <taxon>Streptophyta</taxon>
        <taxon>Embryophyta</taxon>
        <taxon>Bryophyta</taxon>
        <taxon>Bryophytina</taxon>
        <taxon>Bryopsida</taxon>
        <taxon>Funariidae</taxon>
        <taxon>Funariales</taxon>
        <taxon>Funariaceae</taxon>
        <taxon>Physcomitrium</taxon>
    </lineage>
</organism>
<dbReference type="Gramene" id="Pp3c22_580V3.2">
    <property type="protein sequence ID" value="PAC:32903148.CDS.1"/>
    <property type="gene ID" value="Pp3c22_580"/>
</dbReference>
<accession>A0A2K1ILR3</accession>
<dbReference type="PROSITE" id="PS51257">
    <property type="entry name" value="PROKAR_LIPOPROTEIN"/>
    <property type="match status" value="1"/>
</dbReference>